<proteinExistence type="predicted"/>
<dbReference type="PANTHER" id="PTHR10900">
    <property type="entry name" value="PERIOSTIN-RELATED"/>
    <property type="match status" value="1"/>
</dbReference>
<protein>
    <submittedName>
        <fullName evidence="2">Fasciclin domain-containing protein</fullName>
    </submittedName>
</protein>
<dbReference type="SUPFAM" id="SSF82153">
    <property type="entry name" value="FAS1 domain"/>
    <property type="match status" value="2"/>
</dbReference>
<evidence type="ECO:0000313" key="3">
    <source>
        <dbReference type="Proteomes" id="UP001168338"/>
    </source>
</evidence>
<dbReference type="EMBL" id="VCYH01000001">
    <property type="protein sequence ID" value="MDN7023309.1"/>
    <property type="molecule type" value="Genomic_DNA"/>
</dbReference>
<dbReference type="SMART" id="SM00554">
    <property type="entry name" value="FAS1"/>
    <property type="match status" value="1"/>
</dbReference>
<dbReference type="Gene3D" id="2.30.180.10">
    <property type="entry name" value="FAS1 domain"/>
    <property type="match status" value="2"/>
</dbReference>
<sequence>MNHTRLLYLGCILFLAIPVSAMAVSIGDENATLVSTENYTIVPANTMQPYIVHQHSALGALHAASLDGDPNYTVTNVMPAEMGYLLVTSVAGIENRMENDTPVSWTYWLNGDEMQAGPAQKRVNSGDTVTYSYGPANHTLAEAAYTLNISVTVVDESNETAAAMTVADVLGQQENLTTLAAAVNATGLTEPLSQDGPYTVFAPTDAAFEALGNETVDQLMNETDRLTAVLQYHVVEGNYTSQQLMEMTQNQTMNQTANMTQEQNVTTGNQTTNQTANMTQNQTANMTMENVTGTQTMENVTAQQQAAVMLQTLLGQNLTVSQNQSTGDLMAGNATIVMADINASNGVVHVIDAVLMPPENVTAAVLTEPGATPADQSSAIISEDSGDLTIINRTG</sequence>
<evidence type="ECO:0000259" key="1">
    <source>
        <dbReference type="PROSITE" id="PS50213"/>
    </source>
</evidence>
<dbReference type="InterPro" id="IPR036378">
    <property type="entry name" value="FAS1_dom_sf"/>
</dbReference>
<keyword evidence="3" id="KW-1185">Reference proteome</keyword>
<dbReference type="Proteomes" id="UP001168338">
    <property type="component" value="Unassembled WGS sequence"/>
</dbReference>
<dbReference type="InterPro" id="IPR000782">
    <property type="entry name" value="FAS1_domain"/>
</dbReference>
<feature type="domain" description="FAS1" evidence="1">
    <location>
        <begin position="163"/>
        <end position="355"/>
    </location>
</feature>
<organism evidence="2 3">
    <name type="scientific">Methanoculleus frigidifontis</name>
    <dbReference type="NCBI Taxonomy" id="2584085"/>
    <lineage>
        <taxon>Archaea</taxon>
        <taxon>Methanobacteriati</taxon>
        <taxon>Methanobacteriota</taxon>
        <taxon>Stenosarchaea group</taxon>
        <taxon>Methanomicrobia</taxon>
        <taxon>Methanomicrobiales</taxon>
        <taxon>Methanomicrobiaceae</taxon>
        <taxon>Methanoculleus</taxon>
    </lineage>
</organism>
<dbReference type="PROSITE" id="PS50213">
    <property type="entry name" value="FAS1"/>
    <property type="match status" value="1"/>
</dbReference>
<evidence type="ECO:0000313" key="2">
    <source>
        <dbReference type="EMBL" id="MDN7023309.1"/>
    </source>
</evidence>
<accession>A0ABT8M5T1</accession>
<reference evidence="2" key="1">
    <citation type="submission" date="2019-05" db="EMBL/GenBank/DDBJ databases">
        <title>Methanoculleus sp. FWC-SCC1, a methanogenic archaeon isolated from deep marine cold seep.</title>
        <authorList>
            <person name="Chen Y.-W."/>
            <person name="Chen S.-C."/>
            <person name="Teng N.-H."/>
            <person name="Lai M.-C."/>
        </authorList>
    </citation>
    <scope>NUCLEOTIDE SEQUENCE</scope>
    <source>
        <strain evidence="2">FWC-SCC1</strain>
    </source>
</reference>
<dbReference type="Pfam" id="PF02469">
    <property type="entry name" value="Fasciclin"/>
    <property type="match status" value="2"/>
</dbReference>
<dbReference type="PANTHER" id="PTHR10900:SF77">
    <property type="entry name" value="FI19380P1"/>
    <property type="match status" value="1"/>
</dbReference>
<dbReference type="InterPro" id="IPR050904">
    <property type="entry name" value="Adhesion/Biosynth-related"/>
</dbReference>
<comment type="caution">
    <text evidence="2">The sequence shown here is derived from an EMBL/GenBank/DDBJ whole genome shotgun (WGS) entry which is preliminary data.</text>
</comment>
<name>A0ABT8M5T1_9EURY</name>
<gene>
    <name evidence="2" type="ORF">FGU65_00075</name>
</gene>